<dbReference type="CDD" id="cd00222">
    <property type="entry name" value="CollagenBindB"/>
    <property type="match status" value="1"/>
</dbReference>
<dbReference type="Proteomes" id="UP001065549">
    <property type="component" value="Unassembled WGS sequence"/>
</dbReference>
<keyword evidence="3" id="KW-1185">Reference proteome</keyword>
<dbReference type="RefSeq" id="WP_253021062.1">
    <property type="nucleotide sequence ID" value="NZ_JAOSHN010000009.1"/>
</dbReference>
<name>A0A9J6QXX2_9FIRM</name>
<comment type="caution">
    <text evidence="2">The sequence shown here is derived from an EMBL/GenBank/DDBJ whole genome shotgun (WGS) entry which is preliminary data.</text>
</comment>
<evidence type="ECO:0000313" key="2">
    <source>
        <dbReference type="EMBL" id="MCU7380340.1"/>
    </source>
</evidence>
<reference evidence="2" key="1">
    <citation type="submission" date="2022-09" db="EMBL/GenBank/DDBJ databases">
        <title>Culturomic study of gut microbiota in children with autism spectrum disorder.</title>
        <authorList>
            <person name="Efimov B.A."/>
            <person name="Chaplin A.V."/>
            <person name="Sokolova S.R."/>
            <person name="Pikina A.P."/>
            <person name="Korzhanova M."/>
            <person name="Belova V."/>
            <person name="Korostin D."/>
        </authorList>
    </citation>
    <scope>NUCLEOTIDE SEQUENCE</scope>
    <source>
        <strain evidence="2">ASD5510</strain>
    </source>
</reference>
<dbReference type="Pfam" id="PF05738">
    <property type="entry name" value="Cna_B"/>
    <property type="match status" value="2"/>
</dbReference>
<dbReference type="AlphaFoldDB" id="A0A9J6QXX2"/>
<organism evidence="2 3">
    <name type="scientific">Hominibacterium faecale</name>
    <dbReference type="NCBI Taxonomy" id="2839743"/>
    <lineage>
        <taxon>Bacteria</taxon>
        <taxon>Bacillati</taxon>
        <taxon>Bacillota</taxon>
        <taxon>Clostridia</taxon>
        <taxon>Peptostreptococcales</taxon>
        <taxon>Anaerovoracaceae</taxon>
        <taxon>Hominibacterium</taxon>
    </lineage>
</organism>
<dbReference type="SUPFAM" id="SSF49478">
    <property type="entry name" value="Cna protein B-type domain"/>
    <property type="match status" value="2"/>
</dbReference>
<accession>A0A9J6QXX2</accession>
<dbReference type="Gene3D" id="2.60.40.1140">
    <property type="entry name" value="Collagen-binding surface protein Cna, B-type domain"/>
    <property type="match status" value="2"/>
</dbReference>
<proteinExistence type="predicted"/>
<evidence type="ECO:0000313" key="3">
    <source>
        <dbReference type="Proteomes" id="UP001065549"/>
    </source>
</evidence>
<feature type="domain" description="CNA-B" evidence="1">
    <location>
        <begin position="172"/>
        <end position="246"/>
    </location>
</feature>
<dbReference type="EMBL" id="JAOSHN010000009">
    <property type="protein sequence ID" value="MCU7380340.1"/>
    <property type="molecule type" value="Genomic_DNA"/>
</dbReference>
<gene>
    <name evidence="2" type="ORF">OBO34_18585</name>
</gene>
<protein>
    <submittedName>
        <fullName evidence="2">Cna B-type domain-containing protein</fullName>
    </submittedName>
</protein>
<dbReference type="InterPro" id="IPR008454">
    <property type="entry name" value="Collagen-bd_Cna-like_B-typ_dom"/>
</dbReference>
<sequence>MEKMKHCLGQQGKSCLLVLAGAVMLFLLLVEPALAKTVAGTTSRNSSKYDFNCVYTLTDDAANKRYALEVTAQLKIKKYKFSSTQTHKVNIKINGTTYTKTFDGMSGGNNSSTVTKNLYKKTVYFSYASAARSIPVSITTSDISSGGYGPGVCKASTNVTVPAVTTTKILSGSVIWQDNNNQDGLRSTRTITVIRDGQAYTSFAAIGAWNVSVPVYKAGGGESAYSVTGNGLSGYSGPSVSGFNLTYTRTAYYTTEVSGKIYWEDMDNLMGTRPGSVVVRVLRGTSVAAQGTVSPGADGSWSFCFSDLPKYEGGAEIRYTVSQNADGYGTAYEGFKIINTWIPAFDVRMGFSI</sequence>
<evidence type="ECO:0000259" key="1">
    <source>
        <dbReference type="Pfam" id="PF05738"/>
    </source>
</evidence>
<feature type="domain" description="CNA-B" evidence="1">
    <location>
        <begin position="258"/>
        <end position="340"/>
    </location>
</feature>